<feature type="region of interest" description="Disordered" evidence="1">
    <location>
        <begin position="362"/>
        <end position="459"/>
    </location>
</feature>
<organism evidence="2 3">
    <name type="scientific">Halogranum amylolyticum</name>
    <dbReference type="NCBI Taxonomy" id="660520"/>
    <lineage>
        <taxon>Archaea</taxon>
        <taxon>Methanobacteriati</taxon>
        <taxon>Methanobacteriota</taxon>
        <taxon>Stenosarchaea group</taxon>
        <taxon>Halobacteria</taxon>
        <taxon>Halobacteriales</taxon>
        <taxon>Haloferacaceae</taxon>
    </lineage>
</organism>
<dbReference type="Proteomes" id="UP000199126">
    <property type="component" value="Unassembled WGS sequence"/>
</dbReference>
<proteinExistence type="predicted"/>
<dbReference type="Gene3D" id="2.60.40.10">
    <property type="entry name" value="Immunoglobulins"/>
    <property type="match status" value="1"/>
</dbReference>
<dbReference type="RefSeq" id="WP_139246684.1">
    <property type="nucleotide sequence ID" value="NZ_FODV01000012.1"/>
</dbReference>
<feature type="compositionally biased region" description="Basic and acidic residues" evidence="1">
    <location>
        <begin position="414"/>
        <end position="432"/>
    </location>
</feature>
<gene>
    <name evidence="2" type="ORF">SAMN04487948_112119</name>
</gene>
<evidence type="ECO:0000313" key="3">
    <source>
        <dbReference type="Proteomes" id="UP000199126"/>
    </source>
</evidence>
<accession>A0A1H8UUJ4</accession>
<dbReference type="AlphaFoldDB" id="A0A1H8UUJ4"/>
<dbReference type="EMBL" id="FODV01000012">
    <property type="protein sequence ID" value="SEP06647.1"/>
    <property type="molecule type" value="Genomic_DNA"/>
</dbReference>
<dbReference type="InterPro" id="IPR013783">
    <property type="entry name" value="Ig-like_fold"/>
</dbReference>
<feature type="compositionally biased region" description="Polar residues" evidence="1">
    <location>
        <begin position="404"/>
        <end position="413"/>
    </location>
</feature>
<protein>
    <submittedName>
        <fullName evidence="2">Uncharacterized protein</fullName>
    </submittedName>
</protein>
<evidence type="ECO:0000313" key="2">
    <source>
        <dbReference type="EMBL" id="SEP06647.1"/>
    </source>
</evidence>
<keyword evidence="3" id="KW-1185">Reference proteome</keyword>
<reference evidence="3" key="1">
    <citation type="submission" date="2016-10" db="EMBL/GenBank/DDBJ databases">
        <authorList>
            <person name="Varghese N."/>
            <person name="Submissions S."/>
        </authorList>
    </citation>
    <scope>NUCLEOTIDE SEQUENCE [LARGE SCALE GENOMIC DNA]</scope>
    <source>
        <strain evidence="3">CGMCC 1.10121</strain>
    </source>
</reference>
<dbReference type="OrthoDB" id="205469at2157"/>
<sequence>MIRELRPVLVACLLVSALLVGTVHASVGGDFVRQQVTSEQPSPEDVERAHERLQQANRGYQTALATVDAADDVGVDTRPFDDRLGDAHAALTEGVEAVRQTPPNTERAIEAAAHAELLSLAVRADAEEAARRAVAEAAIDAEVARLESEEVDASAATAVWFRRARADLAAARFEAAERDLRYARHAAQRVHYESYLANLSAQGLELEALESELTTFSESIEEGSLEPGDAAQVRQSFVRTDTCVARLHEATLAIERANRTSSVLVTANVTAATEARQQGYGALERGEYDAACQYADTAIETANAETRRVRTTIADDVVARTVDVVYDALRGFVAAFDGRPSTPNTVHPPTLTLVDDDPVSVAFTPPTPSVTPLDFTAGSVDVPTPTIGDEERPSAETQPPADRATSTVATGKTVTDETERGGDEVGDGREATHTVTPTRTVERVEAASGDGEATRDTEAVEEEHVRFDIRIDRVEACGATCRDITGTLRNVGTGDAHNVEADIELSVGGTVVWTGTESVGTLPAGETRPVSQRITLGFGEALQARSSGSVDVVIVVRSDEHTQTIRDTIPI</sequence>
<evidence type="ECO:0000256" key="1">
    <source>
        <dbReference type="SAM" id="MobiDB-lite"/>
    </source>
</evidence>
<name>A0A1H8UUJ4_9EURY</name>